<keyword evidence="3" id="KW-1185">Reference proteome</keyword>
<name>A0A0J6VCN5_9MYCO</name>
<reference evidence="2 3" key="1">
    <citation type="journal article" date="2015" name="Genome Biol. Evol.">
        <title>Characterization of Three Mycobacterium spp. with Potential Use in Bioremediation by Genome Sequencing and Comparative Genomics.</title>
        <authorList>
            <person name="Das S."/>
            <person name="Pettersson B.M."/>
            <person name="Behra P.R."/>
            <person name="Ramesh M."/>
            <person name="Dasgupta S."/>
            <person name="Bhattacharya A."/>
            <person name="Kirsebom L.A."/>
        </authorList>
    </citation>
    <scope>NUCLEOTIDE SEQUENCE [LARGE SCALE GENOMIC DNA]</scope>
    <source>
        <strain evidence="2 3">DSM 43826</strain>
    </source>
</reference>
<organism evidence="2 3">
    <name type="scientific">Mycolicibacterium chlorophenolicum</name>
    <dbReference type="NCBI Taxonomy" id="37916"/>
    <lineage>
        <taxon>Bacteria</taxon>
        <taxon>Bacillati</taxon>
        <taxon>Actinomycetota</taxon>
        <taxon>Actinomycetes</taxon>
        <taxon>Mycobacteriales</taxon>
        <taxon>Mycobacteriaceae</taxon>
        <taxon>Mycolicibacterium</taxon>
    </lineage>
</organism>
<dbReference type="PATRIC" id="fig|37916.4.peg.6306"/>
<keyword evidence="1" id="KW-0472">Membrane</keyword>
<keyword evidence="1" id="KW-0812">Transmembrane</keyword>
<evidence type="ECO:0000313" key="2">
    <source>
        <dbReference type="EMBL" id="KMO68750.1"/>
    </source>
</evidence>
<dbReference type="EMBL" id="JYNL01000068">
    <property type="protein sequence ID" value="KMO68750.1"/>
    <property type="molecule type" value="Genomic_DNA"/>
</dbReference>
<comment type="caution">
    <text evidence="2">The sequence shown here is derived from an EMBL/GenBank/DDBJ whole genome shotgun (WGS) entry which is preliminary data.</text>
</comment>
<keyword evidence="1" id="KW-1133">Transmembrane helix</keyword>
<dbReference type="AlphaFoldDB" id="A0A0J6VCN5"/>
<sequence>MAETASNAHADDPFNEAVATTGLFLLVTAIIAVAFALASWGLSESLLAVLAGAVALVSFASSIFCFIAQAHEPAAVEVSA</sequence>
<evidence type="ECO:0000256" key="1">
    <source>
        <dbReference type="SAM" id="Phobius"/>
    </source>
</evidence>
<protein>
    <submittedName>
        <fullName evidence="2">Uncharacterized protein</fullName>
    </submittedName>
</protein>
<evidence type="ECO:0000313" key="3">
    <source>
        <dbReference type="Proteomes" id="UP000036513"/>
    </source>
</evidence>
<gene>
    <name evidence="2" type="ORF">MCHLDSM_06283</name>
</gene>
<dbReference type="RefSeq" id="WP_048473343.1">
    <property type="nucleotide sequence ID" value="NZ_JYNL01000068.1"/>
</dbReference>
<feature type="transmembrane region" description="Helical" evidence="1">
    <location>
        <begin position="45"/>
        <end position="70"/>
    </location>
</feature>
<feature type="transmembrane region" description="Helical" evidence="1">
    <location>
        <begin position="17"/>
        <end position="38"/>
    </location>
</feature>
<dbReference type="Proteomes" id="UP000036513">
    <property type="component" value="Unassembled WGS sequence"/>
</dbReference>
<proteinExistence type="predicted"/>
<accession>A0A0J6VCN5</accession>